<gene>
    <name evidence="1" type="ORF">AML91_04610</name>
</gene>
<protein>
    <submittedName>
        <fullName evidence="1">Uncharacterized protein</fullName>
    </submittedName>
</protein>
<reference evidence="1 2" key="1">
    <citation type="submission" date="2015-08" db="EMBL/GenBank/DDBJ databases">
        <title>Genome of Paenibacillus jilunlii.</title>
        <authorList>
            <person name="Sant'Anna F.H."/>
            <person name="Ambrosini A."/>
            <person name="Souza R."/>
            <person name="Bach E."/>
            <person name="Fernandes G."/>
            <person name="Balsanelli E."/>
            <person name="Baura V.A."/>
            <person name="Pedrosa F.O."/>
            <person name="Souza E.M."/>
            <person name="Passaglia L."/>
        </authorList>
    </citation>
    <scope>NUCLEOTIDE SEQUENCE [LARGE SCALE GENOMIC DNA]</scope>
    <source>
        <strain evidence="1 2">DSM 23019</strain>
    </source>
</reference>
<feature type="non-terminal residue" evidence="1">
    <location>
        <position position="75"/>
    </location>
</feature>
<dbReference type="Proteomes" id="UP000070252">
    <property type="component" value="Unassembled WGS sequence"/>
</dbReference>
<comment type="caution">
    <text evidence="1">The sequence shown here is derived from an EMBL/GenBank/DDBJ whole genome shotgun (WGS) entry which is preliminary data.</text>
</comment>
<proteinExistence type="predicted"/>
<organism evidence="1 2">
    <name type="scientific">Paenibacillus jilunlii</name>
    <dbReference type="NCBI Taxonomy" id="682956"/>
    <lineage>
        <taxon>Bacteria</taxon>
        <taxon>Bacillati</taxon>
        <taxon>Bacillota</taxon>
        <taxon>Bacilli</taxon>
        <taxon>Bacillales</taxon>
        <taxon>Paenibacillaceae</taxon>
        <taxon>Paenibacillus</taxon>
    </lineage>
</organism>
<evidence type="ECO:0000313" key="2">
    <source>
        <dbReference type="Proteomes" id="UP000070252"/>
    </source>
</evidence>
<keyword evidence="2" id="KW-1185">Reference proteome</keyword>
<accession>A0ABR5SZ80</accession>
<name>A0ABR5SZ80_9BACL</name>
<dbReference type="EMBL" id="LIPY01000093">
    <property type="protein sequence ID" value="KWX78587.1"/>
    <property type="molecule type" value="Genomic_DNA"/>
</dbReference>
<evidence type="ECO:0000313" key="1">
    <source>
        <dbReference type="EMBL" id="KWX78587.1"/>
    </source>
</evidence>
<sequence length="75" mass="8516">MPQDKIGVGEVFVDTIAVPLSSTELQAGFIGSRASATEGKVRVDNKIIRDKKTEPIFFKYNHLLTNWVYPRNMYI</sequence>